<evidence type="ECO:0000313" key="1">
    <source>
        <dbReference type="EMBL" id="KAJ8672839.1"/>
    </source>
</evidence>
<organism evidence="1 2">
    <name type="scientific">Eretmocerus hayati</name>
    <dbReference type="NCBI Taxonomy" id="131215"/>
    <lineage>
        <taxon>Eukaryota</taxon>
        <taxon>Metazoa</taxon>
        <taxon>Ecdysozoa</taxon>
        <taxon>Arthropoda</taxon>
        <taxon>Hexapoda</taxon>
        <taxon>Insecta</taxon>
        <taxon>Pterygota</taxon>
        <taxon>Neoptera</taxon>
        <taxon>Endopterygota</taxon>
        <taxon>Hymenoptera</taxon>
        <taxon>Apocrita</taxon>
        <taxon>Proctotrupomorpha</taxon>
        <taxon>Chalcidoidea</taxon>
        <taxon>Aphelinidae</taxon>
        <taxon>Aphelininae</taxon>
        <taxon>Eretmocerus</taxon>
    </lineage>
</organism>
<name>A0ACC2NP29_9HYME</name>
<keyword evidence="2" id="KW-1185">Reference proteome</keyword>
<accession>A0ACC2NP29</accession>
<protein>
    <submittedName>
        <fullName evidence="1">Uncharacterized protein</fullName>
    </submittedName>
</protein>
<reference evidence="1" key="1">
    <citation type="submission" date="2023-04" db="EMBL/GenBank/DDBJ databases">
        <title>A chromosome-level genome assembly of the parasitoid wasp Eretmocerus hayati.</title>
        <authorList>
            <person name="Zhong Y."/>
            <person name="Liu S."/>
            <person name="Liu Y."/>
        </authorList>
    </citation>
    <scope>NUCLEOTIDE SEQUENCE</scope>
    <source>
        <strain evidence="1">ZJU_SS_LIU_2023</strain>
    </source>
</reference>
<dbReference type="Proteomes" id="UP001239111">
    <property type="component" value="Chromosome 3"/>
</dbReference>
<proteinExistence type="predicted"/>
<sequence>MSFKLISPPCLNNISNTTGGCSDQIREPEWLDIKIFGVPTWQLIGVFISVILAITIMICCCVRFRIPRTKQEIEADYIRKKLTRNFRKELSKLSDKEMDEMDLKKALDRLRDVFGAVRTDETEIEEKKVIYEKTNRGLTTKFNAMFRGMRVRFNKEESTGFNTMI</sequence>
<comment type="caution">
    <text evidence="1">The sequence shown here is derived from an EMBL/GenBank/DDBJ whole genome shotgun (WGS) entry which is preliminary data.</text>
</comment>
<dbReference type="EMBL" id="CM056743">
    <property type="protein sequence ID" value="KAJ8672839.1"/>
    <property type="molecule type" value="Genomic_DNA"/>
</dbReference>
<gene>
    <name evidence="1" type="ORF">QAD02_004099</name>
</gene>
<evidence type="ECO:0000313" key="2">
    <source>
        <dbReference type="Proteomes" id="UP001239111"/>
    </source>
</evidence>